<keyword evidence="1" id="KW-0418">Kinase</keyword>
<organism evidence="3">
    <name type="scientific">Archaeoglobus fulgidus</name>
    <dbReference type="NCBI Taxonomy" id="2234"/>
    <lineage>
        <taxon>Archaea</taxon>
        <taxon>Methanobacteriati</taxon>
        <taxon>Methanobacteriota</taxon>
        <taxon>Archaeoglobi</taxon>
        <taxon>Archaeoglobales</taxon>
        <taxon>Archaeoglobaceae</taxon>
        <taxon>Archaeoglobus</taxon>
    </lineage>
</organism>
<dbReference type="InterPro" id="IPR002826">
    <property type="entry name" value="MptE-like"/>
</dbReference>
<dbReference type="GO" id="GO:0016301">
    <property type="term" value="F:kinase activity"/>
    <property type="evidence" value="ECO:0007669"/>
    <property type="project" value="UniProtKB-KW"/>
</dbReference>
<name>A0A7J3M365_ARCFL</name>
<dbReference type="GO" id="GO:0005524">
    <property type="term" value="F:ATP binding"/>
    <property type="evidence" value="ECO:0007669"/>
    <property type="project" value="UniProtKB-UniRule"/>
</dbReference>
<dbReference type="Pfam" id="PF01973">
    <property type="entry name" value="MptE-like"/>
    <property type="match status" value="1"/>
</dbReference>
<dbReference type="UniPathway" id="UPA00065"/>
<keyword evidence="1" id="KW-0808">Transferase</keyword>
<comment type="pathway">
    <text evidence="1">Cofactor biosynthesis; 5,6,7,8-tetrahydromethanopterin biosynthesis.</text>
</comment>
<dbReference type="InterPro" id="IPR027510">
    <property type="entry name" value="HMPDK_MptE"/>
</dbReference>
<comment type="function">
    <text evidence="1">Catalyzes the transfer of diphosphate from ATP to 6-hydroxymethyl-7,8-dihydropterin (6-HMD), leading to 6-hydroxymethyl-7,8-dihydropterin diphosphate (6-HMDP).</text>
</comment>
<comment type="cofactor">
    <cofactor evidence="1">
        <name>Mg(2+)</name>
        <dbReference type="ChEBI" id="CHEBI:18420"/>
    </cofactor>
</comment>
<dbReference type="EMBL" id="DSYZ01000131">
    <property type="protein sequence ID" value="HGT83472.1"/>
    <property type="molecule type" value="Genomic_DNA"/>
</dbReference>
<dbReference type="EC" id="2.7.6.3" evidence="1"/>
<dbReference type="GO" id="GO:0003848">
    <property type="term" value="F:2-amino-4-hydroxy-6-hydroxymethyldihydropteridine diphosphokinase activity"/>
    <property type="evidence" value="ECO:0007669"/>
    <property type="project" value="UniProtKB-UniRule"/>
</dbReference>
<keyword evidence="1" id="KW-0460">Magnesium</keyword>
<comment type="similarity">
    <text evidence="1">Belongs to the archaeal 6-HMPDK family.</text>
</comment>
<dbReference type="GO" id="GO:0000287">
    <property type="term" value="F:magnesium ion binding"/>
    <property type="evidence" value="ECO:0007669"/>
    <property type="project" value="UniProtKB-UniRule"/>
</dbReference>
<sequence length="202" mass="22910">MHLEQWLKIYEEILRDFGFSKERDEESAKLIAELGRDKLLDSSVLECIRGKDVAVIGGAYENEKIKEDFVITAGKAIEKVSLIPSVHVTDLEEPLKKLLELEKEGCILVIHAHGDNMHRIKEVVPRLKSFVATTQSKPFDRVYNFCGFTDGDRAVLIAKKFGAKKITLYGFDFEKAEGTKLKKLKWAKKILEIEGCIPQKSS</sequence>
<dbReference type="GO" id="GO:2001118">
    <property type="term" value="P:tetrahydromethanopterin biosynthetic process"/>
    <property type="evidence" value="ECO:0007669"/>
    <property type="project" value="UniProtKB-UniRule"/>
</dbReference>
<proteinExistence type="inferred from homology"/>
<evidence type="ECO:0000259" key="2">
    <source>
        <dbReference type="Pfam" id="PF01973"/>
    </source>
</evidence>
<reference evidence="3" key="1">
    <citation type="journal article" date="2020" name="mSystems">
        <title>Genome- and Community-Level Interaction Insights into Carbon Utilization and Element Cycling Functions of Hydrothermarchaeota in Hydrothermal Sediment.</title>
        <authorList>
            <person name="Zhou Z."/>
            <person name="Liu Y."/>
            <person name="Xu W."/>
            <person name="Pan J."/>
            <person name="Luo Z.H."/>
            <person name="Li M."/>
        </authorList>
    </citation>
    <scope>NUCLEOTIDE SEQUENCE [LARGE SCALE GENOMIC DNA]</scope>
    <source>
        <strain evidence="3">SpSt-587</strain>
    </source>
</reference>
<dbReference type="AlphaFoldDB" id="A0A7J3M365"/>
<dbReference type="PANTHER" id="PTHR39648:SF1">
    <property type="entry name" value="6-HYDROXYMETHYL-7,8-DIHYDROPTERIN PYROPHOSPHOKINASE"/>
    <property type="match status" value="1"/>
</dbReference>
<accession>A0A7J3M365</accession>
<comment type="catalytic activity">
    <reaction evidence="1">
        <text>6-hydroxymethyl-7,8-dihydropterin + ATP = (7,8-dihydropterin-6-yl)methyl diphosphate + AMP + H(+)</text>
        <dbReference type="Rhea" id="RHEA:11412"/>
        <dbReference type="ChEBI" id="CHEBI:15378"/>
        <dbReference type="ChEBI" id="CHEBI:30616"/>
        <dbReference type="ChEBI" id="CHEBI:44841"/>
        <dbReference type="ChEBI" id="CHEBI:72950"/>
        <dbReference type="ChEBI" id="CHEBI:456215"/>
        <dbReference type="EC" id="2.7.6.3"/>
    </reaction>
</comment>
<dbReference type="HAMAP" id="MF_02131">
    <property type="entry name" value="HMPDK_arch"/>
    <property type="match status" value="1"/>
</dbReference>
<gene>
    <name evidence="1" type="primary">mptE</name>
    <name evidence="3" type="ORF">ENT52_07100</name>
</gene>
<comment type="caution">
    <text evidence="3">The sequence shown here is derived from an EMBL/GenBank/DDBJ whole genome shotgun (WGS) entry which is preliminary data.</text>
</comment>
<keyword evidence="1" id="KW-0067">ATP-binding</keyword>
<dbReference type="PANTHER" id="PTHR39648">
    <property type="entry name" value="6-HYDROXYMETHYL-7,8-DIHYDROPTERIN PYROPHOSPHOKINASE"/>
    <property type="match status" value="1"/>
</dbReference>
<keyword evidence="1" id="KW-0547">Nucleotide-binding</keyword>
<evidence type="ECO:0000313" key="3">
    <source>
        <dbReference type="EMBL" id="HGT83472.1"/>
    </source>
</evidence>
<evidence type="ECO:0000256" key="1">
    <source>
        <dbReference type="HAMAP-Rule" id="MF_02131"/>
    </source>
</evidence>
<feature type="domain" description="6-hydroxymethylpterin diphosphokinase MptE-like" evidence="2">
    <location>
        <begin position="72"/>
        <end position="174"/>
    </location>
</feature>
<protein>
    <recommendedName>
        <fullName evidence="1">6-hydroxymethyl-7,8-dihydropterin pyrophosphokinase</fullName>
        <shortName evidence="1">HPPK</shortName>
        <ecNumber evidence="1">2.7.6.3</ecNumber>
    </recommendedName>
    <alternativeName>
        <fullName evidence="1">2-amino-4-hydroxy-6-hydroxymethyldihydropteridine pyrophosphokinase</fullName>
    </alternativeName>
    <alternativeName>
        <fullName evidence="1">6-hydroxymethyl-7,8-dihydropterin diphosphokinase</fullName>
        <shortName evidence="1">6-HMPDK</shortName>
    </alternativeName>
    <alternativeName>
        <fullName evidence="1">7,8-dihydro-6-hydroxymethylpterin diphosphokinase</fullName>
    </alternativeName>
    <alternativeName>
        <fullName evidence="1">7,8-dihydro-6-hydroxymethylpterin pyrophosphokinase</fullName>
        <shortName evidence="1">PPPK</shortName>
    </alternativeName>
</protein>